<feature type="transmembrane region" description="Helical" evidence="7">
    <location>
        <begin position="21"/>
        <end position="39"/>
    </location>
</feature>
<evidence type="ECO:0000256" key="7">
    <source>
        <dbReference type="SAM" id="Phobius"/>
    </source>
</evidence>
<dbReference type="GO" id="GO:0140911">
    <property type="term" value="F:pore-forming activity"/>
    <property type="evidence" value="ECO:0007669"/>
    <property type="project" value="InterPro"/>
</dbReference>
<feature type="transmembrane region" description="Helical" evidence="7">
    <location>
        <begin position="164"/>
        <end position="183"/>
    </location>
</feature>
<keyword evidence="5 7" id="KW-0472">Membrane</keyword>
<dbReference type="AlphaFoldDB" id="A0A133K9G1"/>
<evidence type="ECO:0000256" key="5">
    <source>
        <dbReference type="ARBA" id="ARBA00023136"/>
    </source>
</evidence>
<feature type="binding site" evidence="6">
    <location>
        <position position="68"/>
    </location>
    <ligand>
        <name>Zn(2+)</name>
        <dbReference type="ChEBI" id="CHEBI:29105"/>
    </ligand>
</feature>
<evidence type="ECO:0000313" key="9">
    <source>
        <dbReference type="Proteomes" id="UP000070376"/>
    </source>
</evidence>
<keyword evidence="6" id="KW-0862">Zinc</keyword>
<dbReference type="Proteomes" id="UP000070376">
    <property type="component" value="Unassembled WGS sequence"/>
</dbReference>
<proteinExistence type="inferred from homology"/>
<dbReference type="EMBL" id="LRPN01000211">
    <property type="protein sequence ID" value="KWZ76180.1"/>
    <property type="molecule type" value="Genomic_DNA"/>
</dbReference>
<feature type="transmembrane region" description="Helical" evidence="7">
    <location>
        <begin position="135"/>
        <end position="152"/>
    </location>
</feature>
<protein>
    <submittedName>
        <fullName evidence="8">Hemolysin-3</fullName>
    </submittedName>
</protein>
<dbReference type="PANTHER" id="PTHR20855">
    <property type="entry name" value="ADIPOR/PROGESTIN RECEPTOR-RELATED"/>
    <property type="match status" value="1"/>
</dbReference>
<feature type="transmembrane region" description="Helical" evidence="7">
    <location>
        <begin position="79"/>
        <end position="101"/>
    </location>
</feature>
<dbReference type="GO" id="GO:0016020">
    <property type="term" value="C:membrane"/>
    <property type="evidence" value="ECO:0007669"/>
    <property type="project" value="InterPro"/>
</dbReference>
<comment type="subcellular location">
    <subcellularLocation>
        <location evidence="1">Endomembrane system</location>
        <topology evidence="1">Multi-pass membrane protein</topology>
    </subcellularLocation>
</comment>
<dbReference type="NCBIfam" id="TIGR01065">
    <property type="entry name" value="hlyIII"/>
    <property type="match status" value="1"/>
</dbReference>
<keyword evidence="4 7" id="KW-1133">Transmembrane helix</keyword>
<evidence type="ECO:0000256" key="3">
    <source>
        <dbReference type="ARBA" id="ARBA00022692"/>
    </source>
</evidence>
<sequence>MTTSTLLSSWKQELANAVTHGIGFLLSIPAMVILVVFAAEKNNPLYLGSFLVFGVSMLLLYLFSTLLHSFYWTKVKTFLAILDHSAIYLLIAGTYTPIVLITLHGTLGWVLFSVVWGVSAIGIAGKCFLIHRFKLLSTMLYLIMGWLILIAIEPLYKGLTAPGFWLLFSGGICYSVGAMFYTWKNLPYSHAIWHIFVIAGSAFMYFTILFYV</sequence>
<feature type="binding site" evidence="6">
    <location>
        <position position="190"/>
    </location>
    <ligand>
        <name>Zn(2+)</name>
        <dbReference type="ChEBI" id="CHEBI:29105"/>
    </ligand>
</feature>
<dbReference type="RefSeq" id="WP_061087315.1">
    <property type="nucleotide sequence ID" value="NZ_KQ955938.1"/>
</dbReference>
<dbReference type="PATRIC" id="fig|1398.22.peg.3937"/>
<evidence type="ECO:0000313" key="8">
    <source>
        <dbReference type="EMBL" id="KWZ76180.1"/>
    </source>
</evidence>
<name>A0A133K9G1_HEYCO</name>
<feature type="transmembrane region" description="Helical" evidence="7">
    <location>
        <begin position="45"/>
        <end position="67"/>
    </location>
</feature>
<dbReference type="Pfam" id="PF03006">
    <property type="entry name" value="HlyIII"/>
    <property type="match status" value="1"/>
</dbReference>
<dbReference type="PANTHER" id="PTHR20855:SF129">
    <property type="entry name" value="HEMOLYSIN-3 HOMOLOG"/>
    <property type="match status" value="1"/>
</dbReference>
<organism evidence="8 9">
    <name type="scientific">Heyndrickxia coagulans</name>
    <name type="common">Weizmannia coagulans</name>
    <dbReference type="NCBI Taxonomy" id="1398"/>
    <lineage>
        <taxon>Bacteria</taxon>
        <taxon>Bacillati</taxon>
        <taxon>Bacillota</taxon>
        <taxon>Bacilli</taxon>
        <taxon>Bacillales</taxon>
        <taxon>Bacillaceae</taxon>
        <taxon>Heyndrickxia</taxon>
    </lineage>
</organism>
<evidence type="ECO:0000256" key="2">
    <source>
        <dbReference type="ARBA" id="ARBA00008488"/>
    </source>
</evidence>
<reference evidence="9" key="1">
    <citation type="submission" date="2016-01" db="EMBL/GenBank/DDBJ databases">
        <authorList>
            <person name="Mitreva M."/>
            <person name="Pepin K.H."/>
            <person name="Mihindukulasuriya K.A."/>
            <person name="Fulton R."/>
            <person name="Fronick C."/>
            <person name="O'Laughlin M."/>
            <person name="Miner T."/>
            <person name="Herter B."/>
            <person name="Rosa B.A."/>
            <person name="Cordes M."/>
            <person name="Tomlinson C."/>
            <person name="Wollam A."/>
            <person name="Palsikar V.B."/>
            <person name="Mardis E.R."/>
            <person name="Wilson R.K."/>
        </authorList>
    </citation>
    <scope>NUCLEOTIDE SEQUENCE [LARGE SCALE GENOMIC DNA]</scope>
    <source>
        <strain evidence="9">GED7749B</strain>
    </source>
</reference>
<comment type="caution">
    <text evidence="8">The sequence shown here is derived from an EMBL/GenBank/DDBJ whole genome shotgun (WGS) entry which is preliminary data.</text>
</comment>
<keyword evidence="3 7" id="KW-0812">Transmembrane</keyword>
<feature type="binding site" evidence="6">
    <location>
        <position position="194"/>
    </location>
    <ligand>
        <name>Zn(2+)</name>
        <dbReference type="ChEBI" id="CHEBI:29105"/>
    </ligand>
</feature>
<gene>
    <name evidence="8" type="ORF">HMPREF3213_03933</name>
</gene>
<evidence type="ECO:0000256" key="4">
    <source>
        <dbReference type="ARBA" id="ARBA00022989"/>
    </source>
</evidence>
<evidence type="ECO:0000256" key="6">
    <source>
        <dbReference type="PIRSR" id="PIRSR604254-1"/>
    </source>
</evidence>
<feature type="transmembrane region" description="Helical" evidence="7">
    <location>
        <begin position="190"/>
        <end position="211"/>
    </location>
</feature>
<accession>A0A133K9G1</accession>
<dbReference type="InterPro" id="IPR005744">
    <property type="entry name" value="Hy-lIII"/>
</dbReference>
<dbReference type="InterPro" id="IPR004254">
    <property type="entry name" value="AdipoR/HlyIII-related"/>
</dbReference>
<keyword evidence="6" id="KW-0479">Metal-binding</keyword>
<comment type="similarity">
    <text evidence="2">Belongs to the UPF0073 (Hly-III) family.</text>
</comment>
<dbReference type="GO" id="GO:0012505">
    <property type="term" value="C:endomembrane system"/>
    <property type="evidence" value="ECO:0007669"/>
    <property type="project" value="UniProtKB-SubCell"/>
</dbReference>
<feature type="transmembrane region" description="Helical" evidence="7">
    <location>
        <begin position="107"/>
        <end position="128"/>
    </location>
</feature>
<evidence type="ECO:0000256" key="1">
    <source>
        <dbReference type="ARBA" id="ARBA00004127"/>
    </source>
</evidence>
<dbReference type="GO" id="GO:0046872">
    <property type="term" value="F:metal ion binding"/>
    <property type="evidence" value="ECO:0007669"/>
    <property type="project" value="UniProtKB-KW"/>
</dbReference>